<dbReference type="KEGG" id="abi:Aboo_1250"/>
<dbReference type="HOGENOM" id="CLU_1792002_0_0_2"/>
<dbReference type="OrthoDB" id="365003at2157"/>
<dbReference type="RefSeq" id="WP_008083943.1">
    <property type="nucleotide sequence ID" value="NC_013926.1"/>
</dbReference>
<protein>
    <submittedName>
        <fullName evidence="1">Uncharacterized protein</fullName>
    </submittedName>
</protein>
<dbReference type="GeneID" id="8828212"/>
<dbReference type="AlphaFoldDB" id="B5ICI1"/>
<accession>B5ICI1</accession>
<proteinExistence type="predicted"/>
<gene>
    <name evidence="1" type="ordered locus">Aboo_1250</name>
</gene>
<dbReference type="EMBL" id="CP001941">
    <property type="protein sequence ID" value="ADD09058.1"/>
    <property type="molecule type" value="Genomic_DNA"/>
</dbReference>
<name>B5ICI1_ACIB4</name>
<dbReference type="Proteomes" id="UP000001400">
    <property type="component" value="Chromosome"/>
</dbReference>
<sequence>MDRELRRKVIRLTFTILGYLMALMFLLGGIVDLLIHLWLSSAIMLSISIILFLLTFYLYIGTSLYVIFEDSVYVPRLYRHGDAKKKEIMELRDVKKVLEIKGFLREGFLFYVSQKGYYFIKRSVFNEIREKLPSKVKIIWLKKS</sequence>
<evidence type="ECO:0000313" key="1">
    <source>
        <dbReference type="EMBL" id="ADD09058.1"/>
    </source>
</evidence>
<dbReference type="STRING" id="439481.Aboo_1250"/>
<organism evidence="1 2">
    <name type="scientific">Aciduliprofundum boonei (strain DSM 19572 / T469)</name>
    <dbReference type="NCBI Taxonomy" id="439481"/>
    <lineage>
        <taxon>Archaea</taxon>
        <taxon>Methanobacteriati</taxon>
        <taxon>Thermoplasmatota</taxon>
        <taxon>DHVE2 group</taxon>
        <taxon>Candidatus Aciduliprofundum</taxon>
    </lineage>
</organism>
<evidence type="ECO:0000313" key="2">
    <source>
        <dbReference type="Proteomes" id="UP000001400"/>
    </source>
</evidence>
<keyword evidence="2" id="KW-1185">Reference proteome</keyword>
<reference evidence="1" key="1">
    <citation type="submission" date="2010-02" db="EMBL/GenBank/DDBJ databases">
        <title>Complete sequence of Aciduliprofundum boonei T469.</title>
        <authorList>
            <consortium name="US DOE Joint Genome Institute"/>
            <person name="Lucas S."/>
            <person name="Copeland A."/>
            <person name="Lapidus A."/>
            <person name="Cheng J.-F."/>
            <person name="Bruce D."/>
            <person name="Goodwin L."/>
            <person name="Pitluck S."/>
            <person name="Saunders E."/>
            <person name="Detter J.C."/>
            <person name="Han C."/>
            <person name="Tapia R."/>
            <person name="Land M."/>
            <person name="Hauser L."/>
            <person name="Kyrpides N."/>
            <person name="Mikhailova N."/>
            <person name="Flores G."/>
            <person name="Reysenbach A.-L."/>
            <person name="Woyke T."/>
        </authorList>
    </citation>
    <scope>NUCLEOTIDE SEQUENCE</scope>
    <source>
        <strain evidence="1">T469</strain>
    </source>
</reference>
<dbReference type="eggNOG" id="arCOG13557">
    <property type="taxonomic scope" value="Archaea"/>
</dbReference>